<dbReference type="Pfam" id="PF08146">
    <property type="entry name" value="BP28CT"/>
    <property type="match status" value="1"/>
</dbReference>
<dbReference type="PANTHER" id="PTHR13457">
    <property type="entry name" value="BAP28"/>
    <property type="match status" value="1"/>
</dbReference>
<keyword evidence="6 11" id="KW-0698">rRNA processing</keyword>
<comment type="subunit">
    <text evidence="3 11">Component of the ribosomal small subunit (SSU) processome.</text>
</comment>
<keyword evidence="7 11" id="KW-0539">Nucleus</keyword>
<dbReference type="GO" id="GO:0034455">
    <property type="term" value="C:t-UTP complex"/>
    <property type="evidence" value="ECO:0007669"/>
    <property type="project" value="TreeGrafter"/>
</dbReference>
<proteinExistence type="inferred from homology"/>
<dbReference type="Proteomes" id="UP000799753">
    <property type="component" value="Unassembled WGS sequence"/>
</dbReference>
<evidence type="ECO:0000256" key="9">
    <source>
        <dbReference type="ARBA" id="ARBA00025076"/>
    </source>
</evidence>
<dbReference type="InterPro" id="IPR022125">
    <property type="entry name" value="U3snoRNP10_N"/>
</dbReference>
<evidence type="ECO:0000256" key="6">
    <source>
        <dbReference type="ARBA" id="ARBA00022552"/>
    </source>
</evidence>
<dbReference type="InterPro" id="IPR040191">
    <property type="entry name" value="UTP10"/>
</dbReference>
<feature type="domain" description="BP28 C-terminal" evidence="13">
    <location>
        <begin position="1508"/>
        <end position="1646"/>
    </location>
</feature>
<keyword evidence="8 11" id="KW-0687">Ribonucleoprotein</keyword>
<feature type="repeat" description="HEAT" evidence="10">
    <location>
        <begin position="575"/>
        <end position="612"/>
    </location>
</feature>
<dbReference type="GO" id="GO:0030515">
    <property type="term" value="F:snoRNA binding"/>
    <property type="evidence" value="ECO:0007669"/>
    <property type="project" value="TreeGrafter"/>
</dbReference>
<evidence type="ECO:0000256" key="1">
    <source>
        <dbReference type="ARBA" id="ARBA00004604"/>
    </source>
</evidence>
<evidence type="ECO:0000256" key="5">
    <source>
        <dbReference type="ARBA" id="ARBA00022517"/>
    </source>
</evidence>
<accession>A0A6A6S1V2</accession>
<dbReference type="GO" id="GO:0030686">
    <property type="term" value="C:90S preribosome"/>
    <property type="evidence" value="ECO:0007669"/>
    <property type="project" value="TreeGrafter"/>
</dbReference>
<protein>
    <recommendedName>
        <fullName evidence="4 11">U3 small nucleolar RNA-associated protein 10</fullName>
    </recommendedName>
</protein>
<dbReference type="InterPro" id="IPR056473">
    <property type="entry name" value="HEAT_Utp10/HEAT1"/>
</dbReference>
<dbReference type="OrthoDB" id="31183at2759"/>
<dbReference type="Pfam" id="PF12397">
    <property type="entry name" value="U3snoRNP10"/>
    <property type="match status" value="1"/>
</dbReference>
<dbReference type="InterPro" id="IPR021133">
    <property type="entry name" value="HEAT_type_2"/>
</dbReference>
<evidence type="ECO:0000256" key="11">
    <source>
        <dbReference type="RuleBase" id="RU367065"/>
    </source>
</evidence>
<evidence type="ECO:0000256" key="10">
    <source>
        <dbReference type="PROSITE-ProRule" id="PRU00103"/>
    </source>
</evidence>
<feature type="region of interest" description="Disordered" evidence="12">
    <location>
        <begin position="860"/>
        <end position="882"/>
    </location>
</feature>
<evidence type="ECO:0000259" key="13">
    <source>
        <dbReference type="SMART" id="SM01036"/>
    </source>
</evidence>
<comment type="similarity">
    <text evidence="2 11">Belongs to the HEATR1/UTP10 family.</text>
</comment>
<evidence type="ECO:0000256" key="3">
    <source>
        <dbReference type="ARBA" id="ARBA00011399"/>
    </source>
</evidence>
<dbReference type="GO" id="GO:0045943">
    <property type="term" value="P:positive regulation of transcription by RNA polymerase I"/>
    <property type="evidence" value="ECO:0007669"/>
    <property type="project" value="TreeGrafter"/>
</dbReference>
<gene>
    <name evidence="14" type="ORF">P280DRAFT_468317</name>
</gene>
<dbReference type="InterPro" id="IPR016024">
    <property type="entry name" value="ARM-type_fold"/>
</dbReference>
<evidence type="ECO:0000256" key="8">
    <source>
        <dbReference type="ARBA" id="ARBA00023274"/>
    </source>
</evidence>
<dbReference type="PANTHER" id="PTHR13457:SF1">
    <property type="entry name" value="HEAT REPEAT-CONTAINING PROTEIN 1"/>
    <property type="match status" value="1"/>
</dbReference>
<keyword evidence="15" id="KW-1185">Reference proteome</keyword>
<dbReference type="SMART" id="SM01036">
    <property type="entry name" value="BP28CT"/>
    <property type="match status" value="1"/>
</dbReference>
<evidence type="ECO:0000256" key="12">
    <source>
        <dbReference type="SAM" id="MobiDB-lite"/>
    </source>
</evidence>
<evidence type="ECO:0000313" key="14">
    <source>
        <dbReference type="EMBL" id="KAF2641789.1"/>
    </source>
</evidence>
<dbReference type="GO" id="GO:0000462">
    <property type="term" value="P:maturation of SSU-rRNA from tricistronic rRNA transcript (SSU-rRNA, 5.8S rRNA, LSU-rRNA)"/>
    <property type="evidence" value="ECO:0007669"/>
    <property type="project" value="TreeGrafter"/>
</dbReference>
<dbReference type="EMBL" id="MU006782">
    <property type="protein sequence ID" value="KAF2641789.1"/>
    <property type="molecule type" value="Genomic_DNA"/>
</dbReference>
<dbReference type="SUPFAM" id="SSF48371">
    <property type="entry name" value="ARM repeat"/>
    <property type="match status" value="2"/>
</dbReference>
<sequence>MTSLQKQLAVIAATSTHQLDLKAQKLAHGKSLLFDAKVAAAQSFESLHLICHEGYRDLCALDPRFARFSSSLFSEQSKVEDRTQMTQKENARLDGVLEAFLTMVGPRLLLKPAEKALEWLVRRFRVHEYNTETLVFTYLPYHTAPQFRALLAILPPNPGHTLRFLHPYIQSPTEYPPRRTIVYTAVNTPAFFKALQNHVIRVLEAGHQGPSLLSFWSSVTTQAIDAILDKSRSGRKPIQGQKTEDVLLQTLPVLDRCMRISTGPEAVTACYMIIIVLVSKAPFEDKVLDSLMEAAMLSQESGTLDPCLTCLAVLAEERSDVQLPPAILNRLLRIPNLRRTLVSLSKRCRVDRLTLGCALGALRGIGESEEKQQIFREIIDAQILDEPQMTILFSALLQVVREDAHGSVYHGELIEYVSKLSEEPAIAQIVKTAAAKSSTDLESLGLMIESPTHLDENRLLEDEDEEMLDVNDDRTGSVNTILPPEIVEISFLDPNASSFKETLAAFQQAVTFKQTSRFLSANVLQRKNAVANPLYLSFLVRVWCGASIANTRCIALHAATAVIGSLDQPADLQNLIPYLLYALSDSSANVRRYAATLVAALSKKTSNSKSSNPRWGESDLYGKDTKILHLTNEQLTGLLSALDSIREECVMDAKLILTSLRETLEGSQPTNASRSSLKSTFRGPVIAFIGSHIAATPVLGVRLRLLSLLKLPGKAMTSARVAAVLPVVRTWCSLSNKDVQRKCENEQTQSQDADRAHIDALLPKEADSMNLLREVVSGKFDKERSQLVQVVFDWINAHWKSIRPESRLSLSQDLLDLALRDNDTSFDELCRSASLQTLRNVNLDTAALISFIDSVPSAAQLPEGPPAKKRRRTSRNEIVRADAQSPEDISRLLRRLTLVLELIEASTPGERPELFKSLFAILGDLQPLRQQSGSDLVYLQGLILGSLTPMVNHIKQLKVHGPRTVANHDPFKKQTPQKDPSDYQESVRAELLVDCVRHSTSPQVQNAALLLISSLASWVPEMILHNLMPIFTFIGSTLLRQQDDYSAHVVDQTISRVVPQLASSLRAKQKNFLSGVADLLLSFTAAFEHIPQHRRLKLFAELARTLGPEDAASAILALLVDRYPNSKGQQRFSVELLLVFDPIVTLQAFKGYLDLVEDAAGSKRKVAETLFSLNEKQPSQVESVLYNLLSSLADFATDERLQFHVGKTFRKSTDPSRPRAIFATIVETIIRVSKTVAKQQKLYQACSRVLGRCLSLLPTTDLVKSSELLLSNPDHEVRIAAVRAVEVRAGTVKENDQTSVTSLVAFLPSLDETLQKSQDLDVKRVVLSCIESTIARFGKKDAASVSSIAETVSGSQALSSNDDKIRILSLLCLISVIDVLEDEAISLLPTVLPVALEYLGMAIEDENTGLHNAVYAFLTNVVQRLGYMFSREYLEPVLKLSQQSASRALEEACDEERVGFHQSISQHLEAQEVFSAIKSVWTDAVAQGPEALDEQLDLIRLTIEAKTKPQLVKASSTLFSLLLEAFKLRDALAESKAETDDDDVEQLEDSLVQAVLAMTLKLNDATFRPFFVQLVDLAAASSMTFYKFLAAFFDKFKSIVTNYSSYILDSASKLLASIAEGKEDSPLRTSLLLALQTSFLHDQDGFWTAPSHFSTILTPLLAQLTLPSSSSPAIAAICDLAAASTSSTDNHRDMNAILLEYMRAQESHTRLHTVLCEQELFKKLGEEWLDRLPELLPIIAELRDDDDEMVERETQRWISIIEGIFGESLDGMLE</sequence>
<dbReference type="Gene3D" id="1.25.10.10">
    <property type="entry name" value="Leucine-rich Repeat Variant"/>
    <property type="match status" value="2"/>
</dbReference>
<evidence type="ECO:0000256" key="7">
    <source>
        <dbReference type="ARBA" id="ARBA00023242"/>
    </source>
</evidence>
<evidence type="ECO:0000256" key="2">
    <source>
        <dbReference type="ARBA" id="ARBA00010559"/>
    </source>
</evidence>
<comment type="function">
    <text evidence="9">Involved in nucleolar processing of pre-18S ribosomal RNA. Involved in ribosome biosynthesis.</text>
</comment>
<name>A0A6A6S1V2_9PLEO</name>
<keyword evidence="5 11" id="KW-0690">Ribosome biogenesis</keyword>
<evidence type="ECO:0000256" key="4">
    <source>
        <dbReference type="ARBA" id="ARBA00015399"/>
    </source>
</evidence>
<dbReference type="InterPro" id="IPR012954">
    <property type="entry name" value="BP28_C_dom"/>
</dbReference>
<evidence type="ECO:0000313" key="15">
    <source>
        <dbReference type="Proteomes" id="UP000799753"/>
    </source>
</evidence>
<comment type="subcellular location">
    <subcellularLocation>
        <location evidence="1 11">Nucleus</location>
        <location evidence="1 11">Nucleolus</location>
    </subcellularLocation>
</comment>
<dbReference type="Pfam" id="PF23243">
    <property type="entry name" value="HEAT_HEATR1"/>
    <property type="match status" value="1"/>
</dbReference>
<organism evidence="14 15">
    <name type="scientific">Massarina eburnea CBS 473.64</name>
    <dbReference type="NCBI Taxonomy" id="1395130"/>
    <lineage>
        <taxon>Eukaryota</taxon>
        <taxon>Fungi</taxon>
        <taxon>Dikarya</taxon>
        <taxon>Ascomycota</taxon>
        <taxon>Pezizomycotina</taxon>
        <taxon>Dothideomycetes</taxon>
        <taxon>Pleosporomycetidae</taxon>
        <taxon>Pleosporales</taxon>
        <taxon>Massarineae</taxon>
        <taxon>Massarinaceae</taxon>
        <taxon>Massarina</taxon>
    </lineage>
</organism>
<reference evidence="14" key="1">
    <citation type="journal article" date="2020" name="Stud. Mycol.">
        <title>101 Dothideomycetes genomes: a test case for predicting lifestyles and emergence of pathogens.</title>
        <authorList>
            <person name="Haridas S."/>
            <person name="Albert R."/>
            <person name="Binder M."/>
            <person name="Bloem J."/>
            <person name="Labutti K."/>
            <person name="Salamov A."/>
            <person name="Andreopoulos B."/>
            <person name="Baker S."/>
            <person name="Barry K."/>
            <person name="Bills G."/>
            <person name="Bluhm B."/>
            <person name="Cannon C."/>
            <person name="Castanera R."/>
            <person name="Culley D."/>
            <person name="Daum C."/>
            <person name="Ezra D."/>
            <person name="Gonzalez J."/>
            <person name="Henrissat B."/>
            <person name="Kuo A."/>
            <person name="Liang C."/>
            <person name="Lipzen A."/>
            <person name="Lutzoni F."/>
            <person name="Magnuson J."/>
            <person name="Mondo S."/>
            <person name="Nolan M."/>
            <person name="Ohm R."/>
            <person name="Pangilinan J."/>
            <person name="Park H.-J."/>
            <person name="Ramirez L."/>
            <person name="Alfaro M."/>
            <person name="Sun H."/>
            <person name="Tritt A."/>
            <person name="Yoshinaga Y."/>
            <person name="Zwiers L.-H."/>
            <person name="Turgeon B."/>
            <person name="Goodwin S."/>
            <person name="Spatafora J."/>
            <person name="Crous P."/>
            <person name="Grigoriev I."/>
        </authorList>
    </citation>
    <scope>NUCLEOTIDE SEQUENCE</scope>
    <source>
        <strain evidence="14">CBS 473.64</strain>
    </source>
</reference>
<dbReference type="PROSITE" id="PS50077">
    <property type="entry name" value="HEAT_REPEAT"/>
    <property type="match status" value="1"/>
</dbReference>
<dbReference type="GO" id="GO:0032040">
    <property type="term" value="C:small-subunit processome"/>
    <property type="evidence" value="ECO:0007669"/>
    <property type="project" value="TreeGrafter"/>
</dbReference>
<dbReference type="InterPro" id="IPR011989">
    <property type="entry name" value="ARM-like"/>
</dbReference>